<keyword evidence="3" id="KW-1185">Reference proteome</keyword>
<evidence type="ECO:0000256" key="1">
    <source>
        <dbReference type="SAM" id="Phobius"/>
    </source>
</evidence>
<accession>A0A3E1K968</accession>
<evidence type="ECO:0000313" key="3">
    <source>
        <dbReference type="Proteomes" id="UP000260351"/>
    </source>
</evidence>
<protein>
    <submittedName>
        <fullName evidence="2">Uncharacterized protein</fullName>
    </submittedName>
</protein>
<dbReference type="EMBL" id="QUZK01000034">
    <property type="protein sequence ID" value="RFF30623.1"/>
    <property type="molecule type" value="Genomic_DNA"/>
</dbReference>
<name>A0A3E1K968_9GAMM</name>
<organism evidence="2 3">
    <name type="scientific">Wenzhouxiangella sediminis</name>
    <dbReference type="NCBI Taxonomy" id="1792836"/>
    <lineage>
        <taxon>Bacteria</taxon>
        <taxon>Pseudomonadati</taxon>
        <taxon>Pseudomonadota</taxon>
        <taxon>Gammaproteobacteria</taxon>
        <taxon>Chromatiales</taxon>
        <taxon>Wenzhouxiangellaceae</taxon>
        <taxon>Wenzhouxiangella</taxon>
    </lineage>
</organism>
<reference evidence="2 3" key="1">
    <citation type="submission" date="2018-08" db="EMBL/GenBank/DDBJ databases">
        <title>Wenzhouxiangella salilacus sp. nov., a novel bacterium isolated from a saline lake in Xinjiang Province, China.</title>
        <authorList>
            <person name="Han S."/>
        </authorList>
    </citation>
    <scope>NUCLEOTIDE SEQUENCE [LARGE SCALE GENOMIC DNA]</scope>
    <source>
        <strain evidence="2 3">XDB06</strain>
    </source>
</reference>
<dbReference type="Proteomes" id="UP000260351">
    <property type="component" value="Unassembled WGS sequence"/>
</dbReference>
<proteinExistence type="predicted"/>
<dbReference type="AlphaFoldDB" id="A0A3E1K968"/>
<gene>
    <name evidence="2" type="ORF">DZC52_07800</name>
</gene>
<keyword evidence="1" id="KW-1133">Transmembrane helix</keyword>
<evidence type="ECO:0000313" key="2">
    <source>
        <dbReference type="EMBL" id="RFF30623.1"/>
    </source>
</evidence>
<keyword evidence="1" id="KW-0812">Transmembrane</keyword>
<comment type="caution">
    <text evidence="2">The sequence shown here is derived from an EMBL/GenBank/DDBJ whole genome shotgun (WGS) entry which is preliminary data.</text>
</comment>
<sequence>MTAWSNRDNFDSDMWIHPAVADEPRQSPVDEPEFTTHANDVDYIVRPKYRYELTGLVVSFKRFSQDYGLHKRWNDFINVADVCVVWGDNATDVDLNAFDFWNGEFTCTFSTRNETAWRRFDKNKLSNNHLITDSPRVREVIEELEVGDQVRFSGWLAEYGEPGGPFRSTSTTRTDTGDGACETVYVADMEIVGSMSTIWRHLVWLSVAGLLVSIVLWFRTPHHQLRR</sequence>
<keyword evidence="1" id="KW-0472">Membrane</keyword>
<feature type="transmembrane region" description="Helical" evidence="1">
    <location>
        <begin position="198"/>
        <end position="218"/>
    </location>
</feature>